<keyword evidence="1" id="KW-0812">Transmembrane</keyword>
<evidence type="ECO:0000313" key="3">
    <source>
        <dbReference type="Proteomes" id="UP000053825"/>
    </source>
</evidence>
<organism evidence="2 3">
    <name type="scientific">Habropoda laboriosa</name>
    <dbReference type="NCBI Taxonomy" id="597456"/>
    <lineage>
        <taxon>Eukaryota</taxon>
        <taxon>Metazoa</taxon>
        <taxon>Ecdysozoa</taxon>
        <taxon>Arthropoda</taxon>
        <taxon>Hexapoda</taxon>
        <taxon>Insecta</taxon>
        <taxon>Pterygota</taxon>
        <taxon>Neoptera</taxon>
        <taxon>Endopterygota</taxon>
        <taxon>Hymenoptera</taxon>
        <taxon>Apocrita</taxon>
        <taxon>Aculeata</taxon>
        <taxon>Apoidea</taxon>
        <taxon>Anthophila</taxon>
        <taxon>Apidae</taxon>
        <taxon>Habropoda</taxon>
    </lineage>
</organism>
<gene>
    <name evidence="2" type="ORF">WH47_11900</name>
</gene>
<accession>A0A0L7QLE8</accession>
<evidence type="ECO:0000256" key="1">
    <source>
        <dbReference type="SAM" id="Phobius"/>
    </source>
</evidence>
<proteinExistence type="predicted"/>
<reference evidence="2 3" key="1">
    <citation type="submission" date="2015-07" db="EMBL/GenBank/DDBJ databases">
        <title>The genome of Habropoda laboriosa.</title>
        <authorList>
            <person name="Pan H."/>
            <person name="Kapheim K."/>
        </authorList>
    </citation>
    <scope>NUCLEOTIDE SEQUENCE [LARGE SCALE GENOMIC DNA]</scope>
    <source>
        <strain evidence="2">0110345459</strain>
    </source>
</reference>
<dbReference type="EMBL" id="KQ414925">
    <property type="protein sequence ID" value="KOC59389.1"/>
    <property type="molecule type" value="Genomic_DNA"/>
</dbReference>
<dbReference type="AlphaFoldDB" id="A0A0L7QLE8"/>
<evidence type="ECO:0000313" key="2">
    <source>
        <dbReference type="EMBL" id="KOC59389.1"/>
    </source>
</evidence>
<protein>
    <submittedName>
        <fullName evidence="2">Uncharacterized protein</fullName>
    </submittedName>
</protein>
<keyword evidence="3" id="KW-1185">Reference proteome</keyword>
<dbReference type="Proteomes" id="UP000053825">
    <property type="component" value="Unassembled WGS sequence"/>
</dbReference>
<feature type="transmembrane region" description="Helical" evidence="1">
    <location>
        <begin position="62"/>
        <end position="85"/>
    </location>
</feature>
<keyword evidence="1" id="KW-1133">Transmembrane helix</keyword>
<sequence length="116" mass="13030">MIYGLLRLPLRAKIPREAVSNIQDLIRRAWEIESLEKETELTKHSRPAGHTGSSHPMTRIDAVAIFVAAVVILASNANFGVFRLLHHPFLDHKLKSQDPNHHTKPPRTFIVTVAGN</sequence>
<keyword evidence="1" id="KW-0472">Membrane</keyword>
<name>A0A0L7QLE8_9HYME</name>